<dbReference type="EMBL" id="JABMIG020000116">
    <property type="protein sequence ID" value="KAL3791260.1"/>
    <property type="molecule type" value="Genomic_DNA"/>
</dbReference>
<gene>
    <name evidence="2" type="ORF">HJC23_000877</name>
</gene>
<reference evidence="2 3" key="1">
    <citation type="journal article" date="2020" name="G3 (Bethesda)">
        <title>Improved Reference Genome for Cyclotella cryptica CCMP332, a Model for Cell Wall Morphogenesis, Salinity Adaptation, and Lipid Production in Diatoms (Bacillariophyta).</title>
        <authorList>
            <person name="Roberts W.R."/>
            <person name="Downey K.M."/>
            <person name="Ruck E.C."/>
            <person name="Traller J.C."/>
            <person name="Alverson A.J."/>
        </authorList>
    </citation>
    <scope>NUCLEOTIDE SEQUENCE [LARGE SCALE GENOMIC DNA]</scope>
    <source>
        <strain evidence="2 3">CCMP332</strain>
    </source>
</reference>
<dbReference type="Proteomes" id="UP001516023">
    <property type="component" value="Unassembled WGS sequence"/>
</dbReference>
<sequence length="793" mass="89433">METHNDITTPQSSASSIIVSTDNDEREDASMENAAPEIENCQRSFRERPPSMASVNRTISGSKGGPLSPVANIERNHDEKISQTIHMDHKRYRIKSSSFNGLTFQQLQMKRIENLAEAQRHKLPRKQRDIKLSRSLQLENFLKRQYIPTPTIASEANSQGKGITQHNALPLVRASTKRELLRLNKRYASSVSDSQAMLLSQNNESGDRTQHFISDPMRLDCHKDNDEASPFKLILCGINSGDSGASHSTPMVTPDGKQSGVVECDLGKEAIDGDYLLHLEQLARETSRLHSSLATEVACEFHDDDSTSSSYDSPTPQLQAASACDSHGGNDEGVCGSEQIQCNPDDADSNYFSCLCKAHVLISEGEKNEPLHAIAKTEHQAETRDRGYEVSPNEGLTRIAVGIKHGIIIVGLVLVFASVEFVKHKISNWYRGMFPCMLVSVSRMGQKLSRWVDTSRLSWTNLSLFEYQCVRGLLFREGYLQNQIKILSRTQYIAAMGWHRLRIVLLQWAKDIDITTTVVETWFRIAKLHFDCQVFFVEIMERVRETGASTRIVWNTTVAIVSSTWRESIVLRPPKSYTNERIVLRGSKSTIPIDFPFNVDFSSVGNVYNQTSTLEPTFQKVAFCSRSTISFMKAHDIPSGSSFHLFRVPRQLNSQLSLGHLLKNHHVYPGSLGSGDFIFHDNDERLVESIIDTADIIGYNSDDVSAYVHGNRRLHKLPKENITFSLQRNRSLPPRQGEPMNSYAASFPTFPNDEEAGEDLFESVNLMDMASEITRRFIPRKKRRQAEDTRTQE</sequence>
<feature type="region of interest" description="Disordered" evidence="1">
    <location>
        <begin position="1"/>
        <end position="71"/>
    </location>
</feature>
<evidence type="ECO:0000256" key="1">
    <source>
        <dbReference type="SAM" id="MobiDB-lite"/>
    </source>
</evidence>
<evidence type="ECO:0000313" key="3">
    <source>
        <dbReference type="Proteomes" id="UP001516023"/>
    </source>
</evidence>
<organism evidence="2 3">
    <name type="scientific">Cyclotella cryptica</name>
    <dbReference type="NCBI Taxonomy" id="29204"/>
    <lineage>
        <taxon>Eukaryota</taxon>
        <taxon>Sar</taxon>
        <taxon>Stramenopiles</taxon>
        <taxon>Ochrophyta</taxon>
        <taxon>Bacillariophyta</taxon>
        <taxon>Coscinodiscophyceae</taxon>
        <taxon>Thalassiosirophycidae</taxon>
        <taxon>Stephanodiscales</taxon>
        <taxon>Stephanodiscaceae</taxon>
        <taxon>Cyclotella</taxon>
    </lineage>
</organism>
<name>A0ABD3PT03_9STRA</name>
<keyword evidence="3" id="KW-1185">Reference proteome</keyword>
<dbReference type="AlphaFoldDB" id="A0ABD3PT03"/>
<feature type="region of interest" description="Disordered" evidence="1">
    <location>
        <begin position="305"/>
        <end position="324"/>
    </location>
</feature>
<comment type="caution">
    <text evidence="2">The sequence shown here is derived from an EMBL/GenBank/DDBJ whole genome shotgun (WGS) entry which is preliminary data.</text>
</comment>
<feature type="compositionally biased region" description="Polar residues" evidence="1">
    <location>
        <begin position="1"/>
        <end position="21"/>
    </location>
</feature>
<evidence type="ECO:0000313" key="2">
    <source>
        <dbReference type="EMBL" id="KAL3791260.1"/>
    </source>
</evidence>
<protein>
    <submittedName>
        <fullName evidence="2">Uncharacterized protein</fullName>
    </submittedName>
</protein>
<proteinExistence type="predicted"/>
<accession>A0ABD3PT03</accession>